<organism evidence="2 3">
    <name type="scientific">Haemaphysalis longicornis</name>
    <name type="common">Bush tick</name>
    <dbReference type="NCBI Taxonomy" id="44386"/>
    <lineage>
        <taxon>Eukaryota</taxon>
        <taxon>Metazoa</taxon>
        <taxon>Ecdysozoa</taxon>
        <taxon>Arthropoda</taxon>
        <taxon>Chelicerata</taxon>
        <taxon>Arachnida</taxon>
        <taxon>Acari</taxon>
        <taxon>Parasitiformes</taxon>
        <taxon>Ixodida</taxon>
        <taxon>Ixodoidea</taxon>
        <taxon>Ixodidae</taxon>
        <taxon>Haemaphysalinae</taxon>
        <taxon>Haemaphysalis</taxon>
    </lineage>
</organism>
<reference evidence="2 3" key="1">
    <citation type="journal article" date="2020" name="Cell">
        <title>Large-Scale Comparative Analyses of Tick Genomes Elucidate Their Genetic Diversity and Vector Capacities.</title>
        <authorList>
            <consortium name="Tick Genome and Microbiome Consortium (TIGMIC)"/>
            <person name="Jia N."/>
            <person name="Wang J."/>
            <person name="Shi W."/>
            <person name="Du L."/>
            <person name="Sun Y."/>
            <person name="Zhan W."/>
            <person name="Jiang J.F."/>
            <person name="Wang Q."/>
            <person name="Zhang B."/>
            <person name="Ji P."/>
            <person name="Bell-Sakyi L."/>
            <person name="Cui X.M."/>
            <person name="Yuan T.T."/>
            <person name="Jiang B.G."/>
            <person name="Yang W.F."/>
            <person name="Lam T.T."/>
            <person name="Chang Q.C."/>
            <person name="Ding S.J."/>
            <person name="Wang X.J."/>
            <person name="Zhu J.G."/>
            <person name="Ruan X.D."/>
            <person name="Zhao L."/>
            <person name="Wei J.T."/>
            <person name="Ye R.Z."/>
            <person name="Que T.C."/>
            <person name="Du C.H."/>
            <person name="Zhou Y.H."/>
            <person name="Cheng J.X."/>
            <person name="Dai P.F."/>
            <person name="Guo W.B."/>
            <person name="Han X.H."/>
            <person name="Huang E.J."/>
            <person name="Li L.F."/>
            <person name="Wei W."/>
            <person name="Gao Y.C."/>
            <person name="Liu J.Z."/>
            <person name="Shao H.Z."/>
            <person name="Wang X."/>
            <person name="Wang C.C."/>
            <person name="Yang T.C."/>
            <person name="Huo Q.B."/>
            <person name="Li W."/>
            <person name="Chen H.Y."/>
            <person name="Chen S.E."/>
            <person name="Zhou L.G."/>
            <person name="Ni X.B."/>
            <person name="Tian J.H."/>
            <person name="Sheng Y."/>
            <person name="Liu T."/>
            <person name="Pan Y.S."/>
            <person name="Xia L.Y."/>
            <person name="Li J."/>
            <person name="Zhao F."/>
            <person name="Cao W.C."/>
        </authorList>
    </citation>
    <scope>NUCLEOTIDE SEQUENCE [LARGE SCALE GENOMIC DNA]</scope>
    <source>
        <strain evidence="2">HaeL-2018</strain>
    </source>
</reference>
<comment type="caution">
    <text evidence="2">The sequence shown here is derived from an EMBL/GenBank/DDBJ whole genome shotgun (WGS) entry which is preliminary data.</text>
</comment>
<dbReference type="VEuPathDB" id="VectorBase:HLOH_040748"/>
<dbReference type="AlphaFoldDB" id="A0A9J6G1B1"/>
<evidence type="ECO:0000313" key="2">
    <source>
        <dbReference type="EMBL" id="KAH9368553.1"/>
    </source>
</evidence>
<evidence type="ECO:0000313" key="3">
    <source>
        <dbReference type="Proteomes" id="UP000821853"/>
    </source>
</evidence>
<proteinExistence type="predicted"/>
<name>A0A9J6G1B1_HAELO</name>
<dbReference type="Proteomes" id="UP000821853">
    <property type="component" value="Chromosome 2"/>
</dbReference>
<sequence>MVTVVEGEPIIAQEHGDTLGWLPCHRRKFGQALQQFQRDATSPHHLSTTVNDTATFNKRKTPQGQRLPGFRTSKRPRPRLPRDDIKVVIRPREGMNVARVMNAT</sequence>
<evidence type="ECO:0000256" key="1">
    <source>
        <dbReference type="SAM" id="MobiDB-lite"/>
    </source>
</evidence>
<protein>
    <submittedName>
        <fullName evidence="2">Uncharacterized protein</fullName>
    </submittedName>
</protein>
<gene>
    <name evidence="2" type="ORF">HPB48_020938</name>
</gene>
<accession>A0A9J6G1B1</accession>
<feature type="compositionally biased region" description="Polar residues" evidence="1">
    <location>
        <begin position="38"/>
        <end position="56"/>
    </location>
</feature>
<keyword evidence="3" id="KW-1185">Reference proteome</keyword>
<feature type="region of interest" description="Disordered" evidence="1">
    <location>
        <begin position="38"/>
        <end position="83"/>
    </location>
</feature>
<dbReference type="EMBL" id="JABSTR010000004">
    <property type="protein sequence ID" value="KAH9368553.1"/>
    <property type="molecule type" value="Genomic_DNA"/>
</dbReference>